<proteinExistence type="predicted"/>
<sequence length="38" mass="4336">MMSTTFNMYRVPYLRGISTGTMHGSDIVNNMGMLRKSH</sequence>
<accession>A0A0A8ZXP0</accession>
<dbReference type="AlphaFoldDB" id="A0A0A8ZXP0"/>
<reference evidence="1" key="2">
    <citation type="journal article" date="2015" name="Data Brief">
        <title>Shoot transcriptome of the giant reed, Arundo donax.</title>
        <authorList>
            <person name="Barrero R.A."/>
            <person name="Guerrero F.D."/>
            <person name="Moolhuijzen P."/>
            <person name="Goolsby J.A."/>
            <person name="Tidwell J."/>
            <person name="Bellgard S.E."/>
            <person name="Bellgard M.I."/>
        </authorList>
    </citation>
    <scope>NUCLEOTIDE SEQUENCE</scope>
    <source>
        <tissue evidence="1">Shoot tissue taken approximately 20 cm above the soil surface</tissue>
    </source>
</reference>
<evidence type="ECO:0000313" key="1">
    <source>
        <dbReference type="EMBL" id="JAD42513.1"/>
    </source>
</evidence>
<reference evidence="1" key="1">
    <citation type="submission" date="2014-09" db="EMBL/GenBank/DDBJ databases">
        <authorList>
            <person name="Magalhaes I.L.F."/>
            <person name="Oliveira U."/>
            <person name="Santos F.R."/>
            <person name="Vidigal T.H.D.A."/>
            <person name="Brescovit A.D."/>
            <person name="Santos A.J."/>
        </authorList>
    </citation>
    <scope>NUCLEOTIDE SEQUENCE</scope>
    <source>
        <tissue evidence="1">Shoot tissue taken approximately 20 cm above the soil surface</tissue>
    </source>
</reference>
<protein>
    <submittedName>
        <fullName evidence="1">Uncharacterized protein</fullName>
    </submittedName>
</protein>
<organism evidence="1">
    <name type="scientific">Arundo donax</name>
    <name type="common">Giant reed</name>
    <name type="synonym">Donax arundinaceus</name>
    <dbReference type="NCBI Taxonomy" id="35708"/>
    <lineage>
        <taxon>Eukaryota</taxon>
        <taxon>Viridiplantae</taxon>
        <taxon>Streptophyta</taxon>
        <taxon>Embryophyta</taxon>
        <taxon>Tracheophyta</taxon>
        <taxon>Spermatophyta</taxon>
        <taxon>Magnoliopsida</taxon>
        <taxon>Liliopsida</taxon>
        <taxon>Poales</taxon>
        <taxon>Poaceae</taxon>
        <taxon>PACMAD clade</taxon>
        <taxon>Arundinoideae</taxon>
        <taxon>Arundineae</taxon>
        <taxon>Arundo</taxon>
    </lineage>
</organism>
<name>A0A0A8ZXP0_ARUDO</name>
<dbReference type="EMBL" id="GBRH01255382">
    <property type="protein sequence ID" value="JAD42513.1"/>
    <property type="molecule type" value="Transcribed_RNA"/>
</dbReference>